<dbReference type="InterPro" id="IPR001242">
    <property type="entry name" value="Condensation_dom"/>
</dbReference>
<evidence type="ECO:0000259" key="2">
    <source>
        <dbReference type="Pfam" id="PF00668"/>
    </source>
</evidence>
<evidence type="ECO:0000256" key="1">
    <source>
        <dbReference type="SAM" id="MobiDB-lite"/>
    </source>
</evidence>
<evidence type="ECO:0000313" key="4">
    <source>
        <dbReference type="Proteomes" id="UP000483802"/>
    </source>
</evidence>
<dbReference type="GO" id="GO:0044550">
    <property type="term" value="P:secondary metabolite biosynthetic process"/>
    <property type="evidence" value="ECO:0007669"/>
    <property type="project" value="TreeGrafter"/>
</dbReference>
<evidence type="ECO:0000313" key="3">
    <source>
        <dbReference type="EMBL" id="MVO88414.1"/>
    </source>
</evidence>
<feature type="compositionally biased region" description="Basic and acidic residues" evidence="1">
    <location>
        <begin position="178"/>
        <end position="191"/>
    </location>
</feature>
<dbReference type="Gene3D" id="3.30.559.10">
    <property type="entry name" value="Chloramphenicol acetyltransferase-like domain"/>
    <property type="match status" value="1"/>
</dbReference>
<feature type="compositionally biased region" description="Gly residues" evidence="1">
    <location>
        <begin position="192"/>
        <end position="215"/>
    </location>
</feature>
<feature type="compositionally biased region" description="Pro residues" evidence="1">
    <location>
        <begin position="96"/>
        <end position="108"/>
    </location>
</feature>
<accession>A0A6L6X3J1</accession>
<reference evidence="3 4" key="1">
    <citation type="submission" date="2019-11" db="EMBL/GenBank/DDBJ databases">
        <title>Streptomyces typhae sp. nov., a novel endophytic actinomycete isolated from the root of cattail pollen (Typha angustifolia L.).</title>
        <authorList>
            <person name="Peng C."/>
        </authorList>
    </citation>
    <scope>NUCLEOTIDE SEQUENCE [LARGE SCALE GENOMIC DNA]</scope>
    <source>
        <strain evidence="4">p1417</strain>
    </source>
</reference>
<name>A0A6L6X3J1_9ACTN</name>
<keyword evidence="4" id="KW-1185">Reference proteome</keyword>
<dbReference type="GO" id="GO:0005737">
    <property type="term" value="C:cytoplasm"/>
    <property type="evidence" value="ECO:0007669"/>
    <property type="project" value="TreeGrafter"/>
</dbReference>
<dbReference type="GO" id="GO:0008610">
    <property type="term" value="P:lipid biosynthetic process"/>
    <property type="evidence" value="ECO:0007669"/>
    <property type="project" value="UniProtKB-ARBA"/>
</dbReference>
<feature type="region of interest" description="Disordered" evidence="1">
    <location>
        <begin position="90"/>
        <end position="219"/>
    </location>
</feature>
<dbReference type="Gene3D" id="3.30.559.30">
    <property type="entry name" value="Nonribosomal peptide synthetase, condensation domain"/>
    <property type="match status" value="1"/>
</dbReference>
<dbReference type="InterPro" id="IPR023213">
    <property type="entry name" value="CAT-like_dom_sf"/>
</dbReference>
<proteinExistence type="predicted"/>
<dbReference type="PANTHER" id="PTHR45527">
    <property type="entry name" value="NONRIBOSOMAL PEPTIDE SYNTHETASE"/>
    <property type="match status" value="1"/>
</dbReference>
<dbReference type="AlphaFoldDB" id="A0A6L6X3J1"/>
<dbReference type="GO" id="GO:0031177">
    <property type="term" value="F:phosphopantetheine binding"/>
    <property type="evidence" value="ECO:0007669"/>
    <property type="project" value="TreeGrafter"/>
</dbReference>
<gene>
    <name evidence="3" type="ORF">GPA10_27535</name>
</gene>
<dbReference type="Pfam" id="PF00668">
    <property type="entry name" value="Condensation"/>
    <property type="match status" value="1"/>
</dbReference>
<dbReference type="Proteomes" id="UP000483802">
    <property type="component" value="Unassembled WGS sequence"/>
</dbReference>
<dbReference type="EMBL" id="WPNZ01000017">
    <property type="protein sequence ID" value="MVO88414.1"/>
    <property type="molecule type" value="Genomic_DNA"/>
</dbReference>
<dbReference type="GO" id="GO:0043041">
    <property type="term" value="P:amino acid activation for nonribosomal peptide biosynthetic process"/>
    <property type="evidence" value="ECO:0007669"/>
    <property type="project" value="TreeGrafter"/>
</dbReference>
<dbReference type="GO" id="GO:0003824">
    <property type="term" value="F:catalytic activity"/>
    <property type="evidence" value="ECO:0007669"/>
    <property type="project" value="InterPro"/>
</dbReference>
<sequence>MTDGRTAAHAPLTAVLDAGAILLDTPSTLELRGPLDPALLEAALAHVAAEQPALREERPHILRHGPAHHTLELTGLYPLGILADLLTAAPHTTDPHPAPAPAPAPGPEPQLSSDPDLGPDPNADPGSGPGLEPDPDFGPGLEPGFGPGPEPDPDPGLGFGLGFEPTAPDSTGTAGHSGPHDRANDSRRDSRGGSGGSGGGGSGSGGGSGGGGGAGRAWPRLPQLMEATGLQQELLADIAAHPDHQVAQLCWRWHGPLDTARFKAAWQSVTDRETVLRAAFVFDPAPRVALHAHARITVTRHPHGRLTRHALMEQERRRGFDPARPAMLRAALLDGAPPDTAPAPGRLPQDQAPTFVLLTYHRALLDNWSVRVLVQEFYRAYLATGTLPGAERRPDLRDYRRWLNQQDARAARDLWTRQEPVACLLPRARPGAVTGHSGTGRTRARLTRAEAARLTTWAARFGTSESNALQAVWAMLLHLAAAPGAAAPVRFHVTVSGRGIPMEGITRLPGPLQGPLPMTLHVDPAAPVAGLLQQARDQVLDLSAYEWVTTGDIREWTGAPPPQTLLSFAHTHRPAEEVTLALAARRIHVEEPEPAGEHSAHPIGILAHRDSTGCLVLTAVHDRSRLPDDTAAALLARSARLLRQLPLIAGEHTTVAQALAGLGTTAHTDAPLLYDPPPAAAPGLARLRPPRQDGAGTLCLVSSPGTPASCQDALARHYPGPEALMALHPDAARVPHCLPLLTPHLEAGTPLILGAFSGAGALAWELARYLAAHSGRAPLVVLGSGGDDGDGDDPDGACEAAVRDLAHAVAAAKARRTP</sequence>
<feature type="domain" description="Condensation" evidence="2">
    <location>
        <begin position="237"/>
        <end position="553"/>
    </location>
</feature>
<organism evidence="3 4">
    <name type="scientific">Streptomyces typhae</name>
    <dbReference type="NCBI Taxonomy" id="2681492"/>
    <lineage>
        <taxon>Bacteria</taxon>
        <taxon>Bacillati</taxon>
        <taxon>Actinomycetota</taxon>
        <taxon>Actinomycetes</taxon>
        <taxon>Kitasatosporales</taxon>
        <taxon>Streptomycetaceae</taxon>
        <taxon>Streptomyces</taxon>
    </lineage>
</organism>
<comment type="caution">
    <text evidence="3">The sequence shown here is derived from an EMBL/GenBank/DDBJ whole genome shotgun (WGS) entry which is preliminary data.</text>
</comment>
<dbReference type="PANTHER" id="PTHR45527:SF1">
    <property type="entry name" value="FATTY ACID SYNTHASE"/>
    <property type="match status" value="1"/>
</dbReference>
<dbReference type="RefSeq" id="WP_157167869.1">
    <property type="nucleotide sequence ID" value="NZ_WPNZ01000017.1"/>
</dbReference>
<protein>
    <submittedName>
        <fullName evidence="3">Peptide synthase condensation domain-containing protein</fullName>
    </submittedName>
</protein>
<dbReference type="SUPFAM" id="SSF52777">
    <property type="entry name" value="CoA-dependent acyltransferases"/>
    <property type="match status" value="2"/>
</dbReference>